<feature type="transmembrane region" description="Helical" evidence="11">
    <location>
        <begin position="188"/>
        <end position="209"/>
    </location>
</feature>
<keyword evidence="7" id="KW-0406">Ion transport</keyword>
<dbReference type="InterPro" id="IPR004680">
    <property type="entry name" value="Cit_transptr-like_dom"/>
</dbReference>
<keyword evidence="2" id="KW-0813">Transport</keyword>
<evidence type="ECO:0000313" key="13">
    <source>
        <dbReference type="EMBL" id="QPJ60511.1"/>
    </source>
</evidence>
<dbReference type="AlphaFoldDB" id="A0A7T0FZ68"/>
<feature type="transmembrane region" description="Helical" evidence="11">
    <location>
        <begin position="417"/>
        <end position="435"/>
    </location>
</feature>
<dbReference type="Proteomes" id="UP000594688">
    <property type="component" value="Chromosome"/>
</dbReference>
<feature type="transmembrane region" description="Helical" evidence="11">
    <location>
        <begin position="253"/>
        <end position="270"/>
    </location>
</feature>
<dbReference type="InterPro" id="IPR045016">
    <property type="entry name" value="NhaD-like"/>
</dbReference>
<dbReference type="EMBL" id="CP048685">
    <property type="protein sequence ID" value="QPJ60511.1"/>
    <property type="molecule type" value="Genomic_DNA"/>
</dbReference>
<reference evidence="13 14" key="1">
    <citation type="submission" date="2020-02" db="EMBL/GenBank/DDBJ databases">
        <title>Genomic and physiological characterization of two novel Nitrospinaceae genera.</title>
        <authorList>
            <person name="Mueller A.J."/>
            <person name="Jung M.-Y."/>
            <person name="Strachan C.R."/>
            <person name="Herbold C.W."/>
            <person name="Kirkegaard R.H."/>
            <person name="Daims H."/>
        </authorList>
    </citation>
    <scope>NUCLEOTIDE SEQUENCE [LARGE SCALE GENOMIC DNA]</scope>
    <source>
        <strain evidence="13">EB</strain>
    </source>
</reference>
<keyword evidence="3" id="KW-0050">Antiport</keyword>
<feature type="transmembrane region" description="Helical" evidence="11">
    <location>
        <begin position="229"/>
        <end position="247"/>
    </location>
</feature>
<dbReference type="GO" id="GO:0015297">
    <property type="term" value="F:antiporter activity"/>
    <property type="evidence" value="ECO:0007669"/>
    <property type="project" value="UniProtKB-KW"/>
</dbReference>
<evidence type="ECO:0000256" key="4">
    <source>
        <dbReference type="ARBA" id="ARBA00022692"/>
    </source>
</evidence>
<evidence type="ECO:0000256" key="3">
    <source>
        <dbReference type="ARBA" id="ARBA00022449"/>
    </source>
</evidence>
<keyword evidence="6" id="KW-0915">Sodium</keyword>
<comment type="similarity">
    <text evidence="10">Belongs to the NhaD Na(+)/H(+) (TC 2.A.62) antiporter family.</text>
</comment>
<evidence type="ECO:0000256" key="6">
    <source>
        <dbReference type="ARBA" id="ARBA00023053"/>
    </source>
</evidence>
<evidence type="ECO:0000256" key="2">
    <source>
        <dbReference type="ARBA" id="ARBA00022448"/>
    </source>
</evidence>
<evidence type="ECO:0000256" key="8">
    <source>
        <dbReference type="ARBA" id="ARBA00023136"/>
    </source>
</evidence>
<sequence>MTTAWVGFLCLAIFIFSYSLVIAEEHIHLRKSKPVIVAGCLMWMFIGIYEHGHSGGHAHEYIVELIAEIGELFFFLLAAMTYINTLAERNVFNTLRTWLLSRGMGFKKLFWATGTIAFFLSPLADNLTTALLLATVALAVSGGNGRFISMSFTNIVVAANAGGAWSPFGDITTLMVWTAEKVPTMQFAYLMIPSIVNWLVPASIMYMFLPDEHPEVTKEKVTMKPGAKVVIVLGISTIATAVSFHQFLHLPPFMGMMLGLGVLMLFGYYLKRWGDRSHLDSLGIPKDHQEEVSHTFDIFKSIETVEFDTLLFFFGVLSAVGALQYLGYLALVSETLYVDLGPTTANIIVGVLSAIVDNIPVMYAVLKMDPTMGLDQWLLITLTCGVGGSLLSVGSAAGVAVMGVDKKNYTFMSHFKWAWAIALGYAASIFAWWMVTGSIRT</sequence>
<accession>A0A7T0FZ68</accession>
<proteinExistence type="inferred from homology"/>
<dbReference type="KEGG" id="nli:G3M70_00835"/>
<dbReference type="PANTHER" id="PTHR43269">
    <property type="entry name" value="SODIUM/PROTON ANTIPORTER 1-RELATED"/>
    <property type="match status" value="1"/>
</dbReference>
<feature type="transmembrane region" description="Helical" evidence="11">
    <location>
        <begin position="343"/>
        <end position="365"/>
    </location>
</feature>
<evidence type="ECO:0000256" key="7">
    <source>
        <dbReference type="ARBA" id="ARBA00023065"/>
    </source>
</evidence>
<gene>
    <name evidence="13" type="ORF">G3M70_00835</name>
</gene>
<evidence type="ECO:0000256" key="10">
    <source>
        <dbReference type="ARBA" id="ARBA00025753"/>
    </source>
</evidence>
<dbReference type="Pfam" id="PF03600">
    <property type="entry name" value="CitMHS"/>
    <property type="match status" value="2"/>
</dbReference>
<evidence type="ECO:0000313" key="14">
    <source>
        <dbReference type="Proteomes" id="UP000594688"/>
    </source>
</evidence>
<feature type="transmembrane region" description="Helical" evidence="11">
    <location>
        <begin position="147"/>
        <end position="168"/>
    </location>
</feature>
<keyword evidence="9" id="KW-0739">Sodium transport</keyword>
<name>A0A7T0FZ68_9BACT</name>
<evidence type="ECO:0000256" key="5">
    <source>
        <dbReference type="ARBA" id="ARBA00022989"/>
    </source>
</evidence>
<feature type="transmembrane region" description="Helical" evidence="11">
    <location>
        <begin position="377"/>
        <end position="397"/>
    </location>
</feature>
<feature type="domain" description="Citrate transporter-like" evidence="12">
    <location>
        <begin position="300"/>
        <end position="385"/>
    </location>
</feature>
<dbReference type="GO" id="GO:0006814">
    <property type="term" value="P:sodium ion transport"/>
    <property type="evidence" value="ECO:0007669"/>
    <property type="project" value="UniProtKB-KW"/>
</dbReference>
<keyword evidence="8 11" id="KW-0472">Membrane</keyword>
<evidence type="ECO:0000259" key="12">
    <source>
        <dbReference type="Pfam" id="PF03600"/>
    </source>
</evidence>
<dbReference type="PANTHER" id="PTHR43269:SF2">
    <property type="entry name" value="SODIUM_PROTON ANTIPORTER 1-RELATED"/>
    <property type="match status" value="1"/>
</dbReference>
<comment type="subcellular location">
    <subcellularLocation>
        <location evidence="1">Membrane</location>
        <topology evidence="1">Multi-pass membrane protein</topology>
    </subcellularLocation>
</comment>
<dbReference type="NCBIfam" id="NF038006">
    <property type="entry name" value="NhaD_1"/>
    <property type="match status" value="1"/>
</dbReference>
<feature type="transmembrane region" description="Helical" evidence="11">
    <location>
        <begin position="310"/>
        <end position="331"/>
    </location>
</feature>
<evidence type="ECO:0000256" key="11">
    <source>
        <dbReference type="SAM" id="Phobius"/>
    </source>
</evidence>
<keyword evidence="5 11" id="KW-1133">Transmembrane helix</keyword>
<feature type="transmembrane region" description="Helical" evidence="11">
    <location>
        <begin position="61"/>
        <end position="83"/>
    </location>
</feature>
<feature type="transmembrane region" description="Helical" evidence="11">
    <location>
        <begin position="109"/>
        <end position="140"/>
    </location>
</feature>
<feature type="transmembrane region" description="Helical" evidence="11">
    <location>
        <begin position="33"/>
        <end position="49"/>
    </location>
</feature>
<keyword evidence="4 11" id="KW-0812">Transmembrane</keyword>
<dbReference type="GO" id="GO:0016020">
    <property type="term" value="C:membrane"/>
    <property type="evidence" value="ECO:0007669"/>
    <property type="project" value="UniProtKB-SubCell"/>
</dbReference>
<evidence type="ECO:0000256" key="1">
    <source>
        <dbReference type="ARBA" id="ARBA00004141"/>
    </source>
</evidence>
<feature type="domain" description="Citrate transporter-like" evidence="12">
    <location>
        <begin position="22"/>
        <end position="259"/>
    </location>
</feature>
<protein>
    <submittedName>
        <fullName evidence="13">Sodium:proton antiporter</fullName>
    </submittedName>
</protein>
<organism evidence="13 14">
    <name type="scientific">Candidatus Nitronauta litoralis</name>
    <dbReference type="NCBI Taxonomy" id="2705533"/>
    <lineage>
        <taxon>Bacteria</taxon>
        <taxon>Pseudomonadati</taxon>
        <taxon>Nitrospinota/Tectimicrobiota group</taxon>
        <taxon>Nitrospinota</taxon>
        <taxon>Nitrospinia</taxon>
        <taxon>Nitrospinales</taxon>
        <taxon>Nitrospinaceae</taxon>
        <taxon>Candidatus Nitronauta</taxon>
    </lineage>
</organism>
<evidence type="ECO:0000256" key="9">
    <source>
        <dbReference type="ARBA" id="ARBA00023201"/>
    </source>
</evidence>